<keyword evidence="8 10" id="KW-0472">Membrane</keyword>
<gene>
    <name evidence="12" type="ORF">CYNAS_LOCUS17221</name>
</gene>
<dbReference type="PANTHER" id="PTHR13466:SF0">
    <property type="entry name" value="SMP-LTD DOMAIN-CONTAINING PROTEIN"/>
    <property type="match status" value="1"/>
</dbReference>
<keyword evidence="13" id="KW-1185">Reference proteome</keyword>
<dbReference type="CDD" id="cd21675">
    <property type="entry name" value="SMP_TEX2"/>
    <property type="match status" value="1"/>
</dbReference>
<dbReference type="PROSITE" id="PS51847">
    <property type="entry name" value="SMP"/>
    <property type="match status" value="1"/>
</dbReference>
<dbReference type="PANTHER" id="PTHR13466">
    <property type="entry name" value="TEX2 PROTEIN-RELATED"/>
    <property type="match status" value="1"/>
</dbReference>
<evidence type="ECO:0000256" key="1">
    <source>
        <dbReference type="ARBA" id="ARBA00004586"/>
    </source>
</evidence>
<proteinExistence type="predicted"/>
<feature type="region of interest" description="Disordered" evidence="9">
    <location>
        <begin position="686"/>
        <end position="715"/>
    </location>
</feature>
<dbReference type="GO" id="GO:0008289">
    <property type="term" value="F:lipid binding"/>
    <property type="evidence" value="ECO:0007669"/>
    <property type="project" value="UniProtKB-KW"/>
</dbReference>
<feature type="domain" description="SMP-LTD" evidence="11">
    <location>
        <begin position="570"/>
        <end position="839"/>
    </location>
</feature>
<keyword evidence="3 10" id="KW-0812">Transmembrane</keyword>
<evidence type="ECO:0000259" key="11">
    <source>
        <dbReference type="PROSITE" id="PS51847"/>
    </source>
</evidence>
<name>A0AA36MCI4_CYLNA</name>
<dbReference type="GO" id="GO:0006869">
    <property type="term" value="P:lipid transport"/>
    <property type="evidence" value="ECO:0007669"/>
    <property type="project" value="UniProtKB-KW"/>
</dbReference>
<dbReference type="GO" id="GO:0005789">
    <property type="term" value="C:endoplasmic reticulum membrane"/>
    <property type="evidence" value="ECO:0007669"/>
    <property type="project" value="UniProtKB-SubCell"/>
</dbReference>
<keyword evidence="2" id="KW-0813">Transport</keyword>
<dbReference type="Proteomes" id="UP001176961">
    <property type="component" value="Unassembled WGS sequence"/>
</dbReference>
<feature type="region of interest" description="Disordered" evidence="9">
    <location>
        <begin position="366"/>
        <end position="415"/>
    </location>
</feature>
<evidence type="ECO:0000256" key="3">
    <source>
        <dbReference type="ARBA" id="ARBA00022692"/>
    </source>
</evidence>
<evidence type="ECO:0000256" key="10">
    <source>
        <dbReference type="SAM" id="Phobius"/>
    </source>
</evidence>
<comment type="subcellular location">
    <subcellularLocation>
        <location evidence="1">Endoplasmic reticulum membrane</location>
    </subcellularLocation>
</comment>
<sequence>MVERLRKPLVSLSFDSVRLKDLSDDYGFDDDGESTVVGDDALQEVDELDEEAMPDSSSQSLSISVNGDASDTDQTMDRISMGSTDSKETTASKIGVLFDKAKSKGKKLLTKNKEREKSPEMAETAAQCFIINPPHLMRAPEEDKKVQVAMEKAKKDPFMVNHIAQRFRGLPFFQYRMMFLGALLAVTFVLPGFFTGLIWGLYLSFIGFLYFFVSEPRPVVDRHPSLATDEEPVPVEFTLEQGTEASNAEGNALGLGEGIIYRGWMNELKCRYSPLTYHGNYAQSVLVRLEGSILRISRPAKAVLKHAFHEDPTLTQPPPTMVSQTIYNLDGAQVSLRPKRLARRRWWSRRYPIYIRFAKKPGDIDLSKPMSRSNSMHPVESAPDNLPIGGEITPFDDGYNAETESSGSDDEQHQQLARLGRANSLNDLPDFVGMPDGSLSRPRGKKRTIYLFARAAREKERWFHLFREACARSHAQKPFAARSTSETYHRSNSIDSVLTPPNKQHSKAEPTFEDAVYKRIHRQFLEQMLLIRGAAVSAPERGSTVSIDLGTMKWKPGVLEANSDLVEAVNSIGTRIFFDFCRDEFWARQVQQKIQNKLAQIHLPYFIEKLELSSLTLGRTAPRIVGVYAPILNEWGTWVDFEIKYGGGLQLVLQTSVNLVKLQGGASKVEAARDLSRVTDSMARNVSRYSDEDIPESPESSPDEDFGAKNNPEEATVKERTGKKIISMVERAAQSSIFQKAAKIKKVAKLIEDVSSTPLILNVEVEMLEGPLTVNIPPPPSDRLWYGFRRSPLKSIKAVPQVGDRSVDLTTVSDWIESKLQLLLEKNIVCPNMDDLILPVMSGNDLIRKGAYNQ</sequence>
<accession>A0AA36MCI4</accession>
<comment type="caution">
    <text evidence="12">The sequence shown here is derived from an EMBL/GenBank/DDBJ whole genome shotgun (WGS) entry which is preliminary data.</text>
</comment>
<evidence type="ECO:0000256" key="9">
    <source>
        <dbReference type="SAM" id="MobiDB-lite"/>
    </source>
</evidence>
<organism evidence="12 13">
    <name type="scientific">Cylicocyclus nassatus</name>
    <name type="common">Nematode worm</name>
    <dbReference type="NCBI Taxonomy" id="53992"/>
    <lineage>
        <taxon>Eukaryota</taxon>
        <taxon>Metazoa</taxon>
        <taxon>Ecdysozoa</taxon>
        <taxon>Nematoda</taxon>
        <taxon>Chromadorea</taxon>
        <taxon>Rhabditida</taxon>
        <taxon>Rhabditina</taxon>
        <taxon>Rhabditomorpha</taxon>
        <taxon>Strongyloidea</taxon>
        <taxon>Strongylidae</taxon>
        <taxon>Cylicocyclus</taxon>
    </lineage>
</organism>
<dbReference type="AlphaFoldDB" id="A0AA36MCI4"/>
<keyword evidence="4" id="KW-0256">Endoplasmic reticulum</keyword>
<protein>
    <recommendedName>
        <fullName evidence="11">SMP-LTD domain-containing protein</fullName>
    </recommendedName>
</protein>
<keyword evidence="5 10" id="KW-1133">Transmembrane helix</keyword>
<feature type="compositionally biased region" description="Polar residues" evidence="9">
    <location>
        <begin position="55"/>
        <end position="73"/>
    </location>
</feature>
<feature type="transmembrane region" description="Helical" evidence="10">
    <location>
        <begin position="179"/>
        <end position="212"/>
    </location>
</feature>
<keyword evidence="6" id="KW-0445">Lipid transport</keyword>
<evidence type="ECO:0000256" key="7">
    <source>
        <dbReference type="ARBA" id="ARBA00023121"/>
    </source>
</evidence>
<evidence type="ECO:0000256" key="8">
    <source>
        <dbReference type="ARBA" id="ARBA00023136"/>
    </source>
</evidence>
<evidence type="ECO:0000313" key="13">
    <source>
        <dbReference type="Proteomes" id="UP001176961"/>
    </source>
</evidence>
<feature type="region of interest" description="Disordered" evidence="9">
    <location>
        <begin position="481"/>
        <end position="509"/>
    </location>
</feature>
<dbReference type="EMBL" id="CATQJL010000316">
    <property type="protein sequence ID" value="CAJ0605238.1"/>
    <property type="molecule type" value="Genomic_DNA"/>
</dbReference>
<evidence type="ECO:0000256" key="2">
    <source>
        <dbReference type="ARBA" id="ARBA00022448"/>
    </source>
</evidence>
<keyword evidence="7" id="KW-0446">Lipid-binding</keyword>
<evidence type="ECO:0000256" key="4">
    <source>
        <dbReference type="ARBA" id="ARBA00022824"/>
    </source>
</evidence>
<feature type="compositionally biased region" description="Polar residues" evidence="9">
    <location>
        <begin position="482"/>
        <end position="503"/>
    </location>
</feature>
<dbReference type="InterPro" id="IPR031468">
    <property type="entry name" value="SMP_LBD"/>
</dbReference>
<evidence type="ECO:0000256" key="6">
    <source>
        <dbReference type="ARBA" id="ARBA00023055"/>
    </source>
</evidence>
<feature type="compositionally biased region" description="Acidic residues" evidence="9">
    <location>
        <begin position="692"/>
        <end position="705"/>
    </location>
</feature>
<feature type="region of interest" description="Disordered" evidence="9">
    <location>
        <begin position="48"/>
        <end position="87"/>
    </location>
</feature>
<evidence type="ECO:0000313" key="12">
    <source>
        <dbReference type="EMBL" id="CAJ0605238.1"/>
    </source>
</evidence>
<reference evidence="12" key="1">
    <citation type="submission" date="2023-07" db="EMBL/GenBank/DDBJ databases">
        <authorList>
            <consortium name="CYATHOMIX"/>
        </authorList>
    </citation>
    <scope>NUCLEOTIDE SEQUENCE</scope>
    <source>
        <strain evidence="12">N/A</strain>
    </source>
</reference>
<evidence type="ECO:0000256" key="5">
    <source>
        <dbReference type="ARBA" id="ARBA00022989"/>
    </source>
</evidence>